<dbReference type="GeneID" id="66162125"/>
<feature type="transmembrane region" description="Helical" evidence="1">
    <location>
        <begin position="20"/>
        <end position="36"/>
    </location>
</feature>
<name>A0A8D5U4F2_9CREN</name>
<keyword evidence="1" id="KW-1133">Transmembrane helix</keyword>
<dbReference type="EMBL" id="AP024597">
    <property type="protein sequence ID" value="BCU69079.1"/>
    <property type="molecule type" value="Genomic_DNA"/>
</dbReference>
<sequence>MSRRRVREEKVTPFNKVFPIMVRIALATTWIYAGVFEKLLKPGYLNPASTSYVGVTIQVLMQGPLMRGFLEAVVLPHVYLVGLLVMIAEICFGVFTLTGTMSRFVNTVAFYQNLIYFLSAYWADTEEYGINLMMMILDLYIVFNGIAGPSVDSLISKKLRKINDWKLWFIVGTIFYLSVVLYLYFT</sequence>
<dbReference type="Pfam" id="PF04173">
    <property type="entry name" value="DoxD"/>
    <property type="match status" value="1"/>
</dbReference>
<dbReference type="PANTHER" id="PTHR39157:SF1">
    <property type="entry name" value="DOXX FAMILY PROTEIN"/>
    <property type="match status" value="1"/>
</dbReference>
<evidence type="ECO:0000256" key="1">
    <source>
        <dbReference type="SAM" id="Phobius"/>
    </source>
</evidence>
<dbReference type="PANTHER" id="PTHR39157">
    <property type="entry name" value="INTEGRAL MEMBRANE PROTEIN-RELATED"/>
    <property type="match status" value="1"/>
</dbReference>
<gene>
    <name evidence="3" type="ORF">KN1_03760</name>
</gene>
<dbReference type="KEGG" id="csty:KN1_03760"/>
<dbReference type="Proteomes" id="UP000825123">
    <property type="component" value="Chromosome"/>
</dbReference>
<accession>A0A8D5U4F2</accession>
<protein>
    <recommendedName>
        <fullName evidence="2">TQO small subunit DoxD domain-containing protein</fullName>
    </recommendedName>
</protein>
<keyword evidence="1" id="KW-0812">Transmembrane</keyword>
<reference evidence="3 4" key="1">
    <citation type="submission" date="2021-04" db="EMBL/GenBank/DDBJ databases">
        <title>Complete genome sequence of Stygiolobus sp. KN-1.</title>
        <authorList>
            <person name="Nakamura K."/>
            <person name="Sakai H."/>
            <person name="Kurosawa N."/>
        </authorList>
    </citation>
    <scope>NUCLEOTIDE SEQUENCE [LARGE SCALE GENOMIC DNA]</scope>
    <source>
        <strain evidence="3 4">KN-1</strain>
    </source>
</reference>
<feature type="transmembrane region" description="Helical" evidence="1">
    <location>
        <begin position="74"/>
        <end position="97"/>
    </location>
</feature>
<organism evidence="3 4">
    <name type="scientific">Stygiolobus caldivivus</name>
    <dbReference type="NCBI Taxonomy" id="2824673"/>
    <lineage>
        <taxon>Archaea</taxon>
        <taxon>Thermoproteota</taxon>
        <taxon>Thermoprotei</taxon>
        <taxon>Sulfolobales</taxon>
        <taxon>Sulfolobaceae</taxon>
        <taxon>Stygiolobus</taxon>
    </lineage>
</organism>
<dbReference type="InterPro" id="IPR007301">
    <property type="entry name" value="DoxD"/>
</dbReference>
<dbReference type="AlphaFoldDB" id="A0A8D5U4F2"/>
<feature type="domain" description="TQO small subunit DoxD" evidence="2">
    <location>
        <begin position="18"/>
        <end position="174"/>
    </location>
</feature>
<dbReference type="RefSeq" id="WP_221289145.1">
    <property type="nucleotide sequence ID" value="NZ_AP024597.1"/>
</dbReference>
<evidence type="ECO:0000313" key="4">
    <source>
        <dbReference type="Proteomes" id="UP000825123"/>
    </source>
</evidence>
<proteinExistence type="predicted"/>
<evidence type="ECO:0000259" key="2">
    <source>
        <dbReference type="Pfam" id="PF04173"/>
    </source>
</evidence>
<keyword evidence="4" id="KW-1185">Reference proteome</keyword>
<feature type="transmembrane region" description="Helical" evidence="1">
    <location>
        <begin position="167"/>
        <end position="185"/>
    </location>
</feature>
<feature type="transmembrane region" description="Helical" evidence="1">
    <location>
        <begin position="128"/>
        <end position="147"/>
    </location>
</feature>
<keyword evidence="1" id="KW-0472">Membrane</keyword>
<feature type="transmembrane region" description="Helical" evidence="1">
    <location>
        <begin position="104"/>
        <end position="122"/>
    </location>
</feature>
<evidence type="ECO:0000313" key="3">
    <source>
        <dbReference type="EMBL" id="BCU69079.1"/>
    </source>
</evidence>